<dbReference type="Proteomes" id="UP000198406">
    <property type="component" value="Unassembled WGS sequence"/>
</dbReference>
<keyword evidence="2" id="KW-1185">Reference proteome</keyword>
<name>A0A1Z5KQ90_FISSO</name>
<sequence length="176" mass="20097">MDTLYIIFSRLDEKQLGGGKQKGTMEPFCSIWWSFHRMESKGPPQTAMMPGKRKVAFSPTVEIHHHKLILGDHPSVSEGIPLTLDWSVEYSEAIDLDAHESRCRNGLPLFESSEREEMARHHGASDQCLLETRKELSLIQTSRRLSELDQPWGLWGSMSDSSHCYQQQRCGILLTL</sequence>
<proteinExistence type="predicted"/>
<comment type="caution">
    <text evidence="1">The sequence shown here is derived from an EMBL/GenBank/DDBJ whole genome shotgun (WGS) entry which is preliminary data.</text>
</comment>
<dbReference type="InParanoid" id="A0A1Z5KQ90"/>
<protein>
    <submittedName>
        <fullName evidence="1">Uncharacterized protein</fullName>
    </submittedName>
</protein>
<organism evidence="1 2">
    <name type="scientific">Fistulifera solaris</name>
    <name type="common">Oleaginous diatom</name>
    <dbReference type="NCBI Taxonomy" id="1519565"/>
    <lineage>
        <taxon>Eukaryota</taxon>
        <taxon>Sar</taxon>
        <taxon>Stramenopiles</taxon>
        <taxon>Ochrophyta</taxon>
        <taxon>Bacillariophyta</taxon>
        <taxon>Bacillariophyceae</taxon>
        <taxon>Bacillariophycidae</taxon>
        <taxon>Naviculales</taxon>
        <taxon>Naviculaceae</taxon>
        <taxon>Fistulifera</taxon>
    </lineage>
</organism>
<accession>A0A1Z5KQ90</accession>
<evidence type="ECO:0000313" key="1">
    <source>
        <dbReference type="EMBL" id="GAX28108.1"/>
    </source>
</evidence>
<evidence type="ECO:0000313" key="2">
    <source>
        <dbReference type="Proteomes" id="UP000198406"/>
    </source>
</evidence>
<dbReference type="OrthoDB" id="48866at2759"/>
<reference evidence="1 2" key="1">
    <citation type="journal article" date="2015" name="Plant Cell">
        <title>Oil accumulation by the oleaginous diatom Fistulifera solaris as revealed by the genome and transcriptome.</title>
        <authorList>
            <person name="Tanaka T."/>
            <person name="Maeda Y."/>
            <person name="Veluchamy A."/>
            <person name="Tanaka M."/>
            <person name="Abida H."/>
            <person name="Marechal E."/>
            <person name="Bowler C."/>
            <person name="Muto M."/>
            <person name="Sunaga Y."/>
            <person name="Tanaka M."/>
            <person name="Yoshino T."/>
            <person name="Taniguchi T."/>
            <person name="Fukuda Y."/>
            <person name="Nemoto M."/>
            <person name="Matsumoto M."/>
            <person name="Wong P.S."/>
            <person name="Aburatani S."/>
            <person name="Fujibuchi W."/>
        </authorList>
    </citation>
    <scope>NUCLEOTIDE SEQUENCE [LARGE SCALE GENOMIC DNA]</scope>
    <source>
        <strain evidence="1 2">JPCC DA0580</strain>
    </source>
</reference>
<dbReference type="AlphaFoldDB" id="A0A1Z5KQ90"/>
<gene>
    <name evidence="1" type="ORF">FisN_2Hh067</name>
</gene>
<dbReference type="EMBL" id="BDSP01000264">
    <property type="protein sequence ID" value="GAX28108.1"/>
    <property type="molecule type" value="Genomic_DNA"/>
</dbReference>